<dbReference type="PANTHER" id="PTHR21569:SF1">
    <property type="entry name" value="SMALL RIBOSOMAL SUBUNIT PROTEIN US9M"/>
    <property type="match status" value="1"/>
</dbReference>
<dbReference type="InterPro" id="IPR020568">
    <property type="entry name" value="Ribosomal_Su5_D2-typ_SF"/>
</dbReference>
<organism evidence="7 8">
    <name type="scientific">Candidatus Wolfebacteria bacterium GW2011_GWB1_41_12</name>
    <dbReference type="NCBI Taxonomy" id="1619006"/>
    <lineage>
        <taxon>Bacteria</taxon>
        <taxon>Candidatus Wolfeibacteriota</taxon>
    </lineage>
</organism>
<gene>
    <name evidence="5" type="primary">rpsI</name>
    <name evidence="7" type="ORF">UU38_C0003G0037</name>
</gene>
<evidence type="ECO:0000256" key="3">
    <source>
        <dbReference type="ARBA" id="ARBA00023274"/>
    </source>
</evidence>
<accession>A0A0G0UMP9</accession>
<dbReference type="PANTHER" id="PTHR21569">
    <property type="entry name" value="RIBOSOMAL PROTEIN S9"/>
    <property type="match status" value="1"/>
</dbReference>
<evidence type="ECO:0000256" key="1">
    <source>
        <dbReference type="ARBA" id="ARBA00005251"/>
    </source>
</evidence>
<dbReference type="InterPro" id="IPR014721">
    <property type="entry name" value="Ribsml_uS5_D2-typ_fold_subgr"/>
</dbReference>
<dbReference type="NCBIfam" id="NF001099">
    <property type="entry name" value="PRK00132.1"/>
    <property type="match status" value="1"/>
</dbReference>
<proteinExistence type="inferred from homology"/>
<comment type="caution">
    <text evidence="7">The sequence shown here is derived from an EMBL/GenBank/DDBJ whole genome shotgun (WGS) entry which is preliminary data.</text>
</comment>
<dbReference type="FunFam" id="3.30.230.10:FF:000001">
    <property type="entry name" value="30S ribosomal protein S9"/>
    <property type="match status" value="1"/>
</dbReference>
<dbReference type="PATRIC" id="fig|1619006.3.peg.317"/>
<keyword evidence="2 5" id="KW-0689">Ribosomal protein</keyword>
<dbReference type="Pfam" id="PF00380">
    <property type="entry name" value="Ribosomal_S9"/>
    <property type="match status" value="1"/>
</dbReference>
<dbReference type="PROSITE" id="PS00360">
    <property type="entry name" value="RIBOSOMAL_S9"/>
    <property type="match status" value="1"/>
</dbReference>
<dbReference type="GO" id="GO:0003735">
    <property type="term" value="F:structural constituent of ribosome"/>
    <property type="evidence" value="ECO:0007669"/>
    <property type="project" value="InterPro"/>
</dbReference>
<evidence type="ECO:0000313" key="8">
    <source>
        <dbReference type="Proteomes" id="UP000033918"/>
    </source>
</evidence>
<evidence type="ECO:0000256" key="2">
    <source>
        <dbReference type="ARBA" id="ARBA00022980"/>
    </source>
</evidence>
<evidence type="ECO:0000256" key="6">
    <source>
        <dbReference type="RuleBase" id="RU003815"/>
    </source>
</evidence>
<dbReference type="HAMAP" id="MF_00532_B">
    <property type="entry name" value="Ribosomal_uS9_B"/>
    <property type="match status" value="1"/>
</dbReference>
<dbReference type="GO" id="GO:0006412">
    <property type="term" value="P:translation"/>
    <property type="evidence" value="ECO:0007669"/>
    <property type="project" value="UniProtKB-UniRule"/>
</dbReference>
<dbReference type="GO" id="GO:0022627">
    <property type="term" value="C:cytosolic small ribosomal subunit"/>
    <property type="evidence" value="ECO:0007669"/>
    <property type="project" value="TreeGrafter"/>
</dbReference>
<dbReference type="InterPro" id="IPR000754">
    <property type="entry name" value="Ribosomal_uS9"/>
</dbReference>
<dbReference type="SUPFAM" id="SSF54211">
    <property type="entry name" value="Ribosomal protein S5 domain 2-like"/>
    <property type="match status" value="1"/>
</dbReference>
<evidence type="ECO:0000256" key="4">
    <source>
        <dbReference type="ARBA" id="ARBA00035259"/>
    </source>
</evidence>
<dbReference type="InterPro" id="IPR023035">
    <property type="entry name" value="Ribosomal_uS9_bac/plastid"/>
</dbReference>
<dbReference type="InterPro" id="IPR020574">
    <property type="entry name" value="Ribosomal_uS9_CS"/>
</dbReference>
<dbReference type="Proteomes" id="UP000033918">
    <property type="component" value="Unassembled WGS sequence"/>
</dbReference>
<keyword evidence="3 5" id="KW-0687">Ribonucleoprotein</keyword>
<dbReference type="Gene3D" id="3.30.230.10">
    <property type="match status" value="1"/>
</dbReference>
<evidence type="ECO:0000256" key="5">
    <source>
        <dbReference type="HAMAP-Rule" id="MF_00532"/>
    </source>
</evidence>
<comment type="similarity">
    <text evidence="1 5 6">Belongs to the universal ribosomal protein uS9 family.</text>
</comment>
<reference evidence="7 8" key="1">
    <citation type="journal article" date="2015" name="Nature">
        <title>rRNA introns, odd ribosomes, and small enigmatic genomes across a large radiation of phyla.</title>
        <authorList>
            <person name="Brown C.T."/>
            <person name="Hug L.A."/>
            <person name="Thomas B.C."/>
            <person name="Sharon I."/>
            <person name="Castelle C.J."/>
            <person name="Singh A."/>
            <person name="Wilkins M.J."/>
            <person name="Williams K.H."/>
            <person name="Banfield J.F."/>
        </authorList>
    </citation>
    <scope>NUCLEOTIDE SEQUENCE [LARGE SCALE GENOMIC DNA]</scope>
</reference>
<dbReference type="GO" id="GO:0003723">
    <property type="term" value="F:RNA binding"/>
    <property type="evidence" value="ECO:0007669"/>
    <property type="project" value="TreeGrafter"/>
</dbReference>
<name>A0A0G0UMP9_9BACT</name>
<dbReference type="EMBL" id="LCAK01000003">
    <property type="protein sequence ID" value="KKR88786.1"/>
    <property type="molecule type" value="Genomic_DNA"/>
</dbReference>
<sequence>MTEKISKTKIAKEEKTAPAKKEHYFEAVGRRKTAIARVRLYTRKNGFIVNEKDPAKYFPLLSQRKEIIAPIEKMKIGDKLGVIVRVKGGGLSAQAEAVRLGIARALVKFNQDFKKRLRRVGYLTRDSRMVERKKYGRHKARRGHQWRKR</sequence>
<evidence type="ECO:0000313" key="7">
    <source>
        <dbReference type="EMBL" id="KKR88786.1"/>
    </source>
</evidence>
<dbReference type="AlphaFoldDB" id="A0A0G0UMP9"/>
<protein>
    <recommendedName>
        <fullName evidence="4 5">Small ribosomal subunit protein uS9</fullName>
    </recommendedName>
</protein>